<keyword evidence="2" id="KW-0472">Membrane</keyword>
<feature type="region of interest" description="Disordered" evidence="1">
    <location>
        <begin position="80"/>
        <end position="101"/>
    </location>
</feature>
<proteinExistence type="predicted"/>
<accession>B6HG84</accession>
<dbReference type="Proteomes" id="UP000000724">
    <property type="component" value="Contig Pc00c20"/>
</dbReference>
<name>B6HG84_PENRW</name>
<evidence type="ECO:0000256" key="1">
    <source>
        <dbReference type="SAM" id="MobiDB-lite"/>
    </source>
</evidence>
<dbReference type="AlphaFoldDB" id="B6HG84"/>
<dbReference type="VEuPathDB" id="FungiDB:PCH_Pc20g11500"/>
<evidence type="ECO:0000313" key="3">
    <source>
        <dbReference type="EMBL" id="CAP86479.1"/>
    </source>
</evidence>
<reference evidence="3 4" key="1">
    <citation type="journal article" date="2008" name="Nat. Biotechnol.">
        <title>Genome sequencing and analysis of the filamentous fungus Penicillium chrysogenum.</title>
        <authorList>
            <person name="van den Berg M.A."/>
            <person name="Albang R."/>
            <person name="Albermann K."/>
            <person name="Badger J.H."/>
            <person name="Daran J.-M."/>
            <person name="Driessen A.J.M."/>
            <person name="Garcia-Estrada C."/>
            <person name="Fedorova N.D."/>
            <person name="Harris D.M."/>
            <person name="Heijne W.H.M."/>
            <person name="Joardar V.S."/>
            <person name="Kiel J.A.K.W."/>
            <person name="Kovalchuk A."/>
            <person name="Martin J.F."/>
            <person name="Nierman W.C."/>
            <person name="Nijland J.G."/>
            <person name="Pronk J.T."/>
            <person name="Roubos J.A."/>
            <person name="van der Klei I.J."/>
            <person name="van Peij N.N.M.E."/>
            <person name="Veenhuis M."/>
            <person name="von Doehren H."/>
            <person name="Wagner C."/>
            <person name="Wortman J.R."/>
            <person name="Bovenberg R.A.L."/>
        </authorList>
    </citation>
    <scope>NUCLEOTIDE SEQUENCE [LARGE SCALE GENOMIC DNA]</scope>
    <source>
        <strain evidence="4">ATCC 28089 / DSM 1075 / NRRL 1951 / Wisconsin 54-1255</strain>
    </source>
</reference>
<feature type="transmembrane region" description="Helical" evidence="2">
    <location>
        <begin position="45"/>
        <end position="65"/>
    </location>
</feature>
<evidence type="ECO:0000313" key="4">
    <source>
        <dbReference type="Proteomes" id="UP000000724"/>
    </source>
</evidence>
<keyword evidence="4" id="KW-1185">Reference proteome</keyword>
<keyword evidence="2" id="KW-0812">Transmembrane</keyword>
<sequence>MAYTSSNLRERMVQMQLNLDIASISIHLGINFAPMASDKQDCNQLVRFFSAVFGGIVAFVLGRIAEKCYDHFRRRYRSANTTTSNARTSAGDDSRALDNPDNTLYPPVYNTPVTSPGHAISDMDRDIKNGWHIRRIYTTQSDKTMEWFCSIFQAFKREP</sequence>
<feature type="transmembrane region" description="Helical" evidence="2">
    <location>
        <begin position="12"/>
        <end position="33"/>
    </location>
</feature>
<evidence type="ECO:0000256" key="2">
    <source>
        <dbReference type="SAM" id="Phobius"/>
    </source>
</evidence>
<dbReference type="EMBL" id="AM920435">
    <property type="protein sequence ID" value="CAP86479.1"/>
    <property type="molecule type" value="Genomic_DNA"/>
</dbReference>
<organism evidence="3 4">
    <name type="scientific">Penicillium rubens (strain ATCC 28089 / DSM 1075 / NRRL 1951 / Wisconsin 54-1255)</name>
    <name type="common">Penicillium chrysogenum</name>
    <dbReference type="NCBI Taxonomy" id="500485"/>
    <lineage>
        <taxon>Eukaryota</taxon>
        <taxon>Fungi</taxon>
        <taxon>Dikarya</taxon>
        <taxon>Ascomycota</taxon>
        <taxon>Pezizomycotina</taxon>
        <taxon>Eurotiomycetes</taxon>
        <taxon>Eurotiomycetidae</taxon>
        <taxon>Eurotiales</taxon>
        <taxon>Aspergillaceae</taxon>
        <taxon>Penicillium</taxon>
        <taxon>Penicillium chrysogenum species complex</taxon>
    </lineage>
</organism>
<dbReference type="OrthoDB" id="4368016at2759"/>
<protein>
    <submittedName>
        <fullName evidence="3">Uncharacterized protein</fullName>
    </submittedName>
</protein>
<keyword evidence="2" id="KW-1133">Transmembrane helix</keyword>
<dbReference type="HOGENOM" id="CLU_1661373_0_0_1"/>
<feature type="compositionally biased region" description="Low complexity" evidence="1">
    <location>
        <begin position="80"/>
        <end position="89"/>
    </location>
</feature>
<gene>
    <name evidence="3" type="ORF">Pc20g11500</name>
    <name evidence="3" type="ORF">PCH_Pc20g11500</name>
</gene>